<organism evidence="1 2">
    <name type="scientific">Spodoptera exigua</name>
    <name type="common">Beet armyworm</name>
    <name type="synonym">Noctua fulgens</name>
    <dbReference type="NCBI Taxonomy" id="7107"/>
    <lineage>
        <taxon>Eukaryota</taxon>
        <taxon>Metazoa</taxon>
        <taxon>Ecdysozoa</taxon>
        <taxon>Arthropoda</taxon>
        <taxon>Hexapoda</taxon>
        <taxon>Insecta</taxon>
        <taxon>Pterygota</taxon>
        <taxon>Neoptera</taxon>
        <taxon>Endopterygota</taxon>
        <taxon>Lepidoptera</taxon>
        <taxon>Glossata</taxon>
        <taxon>Ditrysia</taxon>
        <taxon>Noctuoidea</taxon>
        <taxon>Noctuidae</taxon>
        <taxon>Amphipyrinae</taxon>
        <taxon>Spodoptera</taxon>
    </lineage>
</organism>
<dbReference type="Proteomes" id="UP000814243">
    <property type="component" value="Unassembled WGS sequence"/>
</dbReference>
<protein>
    <submittedName>
        <fullName evidence="1">Uncharacterized protein</fullName>
    </submittedName>
</protein>
<evidence type="ECO:0000313" key="1">
    <source>
        <dbReference type="EMBL" id="KAH9644384.1"/>
    </source>
</evidence>
<reference evidence="1" key="1">
    <citation type="journal article" date="2021" name="G3 (Bethesda)">
        <title>Genome and transcriptome analysis of the beet armyworm Spodoptera exigua reveals targets for pest control. .</title>
        <authorList>
            <person name="Simon S."/>
            <person name="Breeschoten T."/>
            <person name="Jansen H.J."/>
            <person name="Dirks R.P."/>
            <person name="Schranz M.E."/>
            <person name="Ros V.I.D."/>
        </authorList>
    </citation>
    <scope>NUCLEOTIDE SEQUENCE</scope>
    <source>
        <strain evidence="1">TB_SE_WUR_2020</strain>
    </source>
</reference>
<dbReference type="EMBL" id="JACEFF010000086">
    <property type="protein sequence ID" value="KAH9644384.1"/>
    <property type="molecule type" value="Genomic_DNA"/>
</dbReference>
<sequence>MFKAYIQIHECYNSFKNIFQAGTFIKTAESLFHELVNNQILIDFFKYVYSVRDPHFMQALLFAWVLKNLSIITTLSLFLEQYYVLTEMTQDSCFTILATDCTDPYRLKTTQPCSKKEHRPEVQEGLYADLNNRKLLMCKLLLNKIVLFSDEERKMCKNVLRLHRASFHKMSVFRLFVVDICHPMRLIVLLTNYTIVLLQLAFL</sequence>
<proteinExistence type="predicted"/>
<evidence type="ECO:0000313" key="2">
    <source>
        <dbReference type="Proteomes" id="UP000814243"/>
    </source>
</evidence>
<comment type="caution">
    <text evidence="1">The sequence shown here is derived from an EMBL/GenBank/DDBJ whole genome shotgun (WGS) entry which is preliminary data.</text>
</comment>
<accession>A0A922MX15</accession>
<gene>
    <name evidence="1" type="ORF">HF086_006412</name>
</gene>
<dbReference type="AlphaFoldDB" id="A0A922MX15"/>
<name>A0A922MX15_SPOEX</name>